<dbReference type="HOGENOM" id="CLU_908967_0_0_6"/>
<dbReference type="EMBL" id="FO704551">
    <property type="protein sequence ID" value="CDG20594.1"/>
    <property type="molecule type" value="Genomic_DNA"/>
</dbReference>
<dbReference type="KEGG" id="xpo:XPG1_0939"/>
<name>A0A068R0L6_9GAMM</name>
<reference evidence="1 2" key="1">
    <citation type="submission" date="2013-07" db="EMBL/GenBank/DDBJ databases">
        <authorList>
            <person name="Genoscope - CEA"/>
        </authorList>
    </citation>
    <scope>NUCLEOTIDE SEQUENCE [LARGE SCALE GENOMIC DNA]</scope>
    <source>
        <strain evidence="1 2">G6</strain>
    </source>
</reference>
<keyword evidence="2" id="KW-1185">Reference proteome</keyword>
<sequence>MTSKNMTLIGQGLAHSENRMNDISIIRKAVISGDWSSINKGICTLTDLGLRHNGQGLVWLNSGVSVHEAECDTGLTGKDKQSYEYHSEVRTVNQLKSNDYYGFVQLKDIDSYALNIIASISSEYHTRKNGVPLATFALLIDQTQRKQAVDNWVLYRNPKQPDKYTILNKQHHHELAKCYQAKGWKCEPLEYLSRLIRNDAEFSRLMRRLGYIKVRTRQITGKINDVWVYRNNEKGIREVRTKEISKINRFTPFVQYAKRPVRTFERIAVDGQWLYVYADHIRFLTKKRHRVEGTRVQGYTAQGIELREVV</sequence>
<dbReference type="RefSeq" id="WP_045957957.1">
    <property type="nucleotide sequence ID" value="NZ_FO704551.1"/>
</dbReference>
<accession>A0A068R0L6</accession>
<dbReference type="OrthoDB" id="6441019at2"/>
<protein>
    <submittedName>
        <fullName evidence="1">Uncharacterized protein</fullName>
    </submittedName>
</protein>
<evidence type="ECO:0000313" key="2">
    <source>
        <dbReference type="Proteomes" id="UP000032735"/>
    </source>
</evidence>
<dbReference type="STRING" id="1354304.XPG1_0939"/>
<dbReference type="AlphaFoldDB" id="A0A068R0L6"/>
<proteinExistence type="predicted"/>
<evidence type="ECO:0000313" key="1">
    <source>
        <dbReference type="EMBL" id="CDG20594.1"/>
    </source>
</evidence>
<organism evidence="1 2">
    <name type="scientific">Xenorhabdus poinarii G6</name>
    <dbReference type="NCBI Taxonomy" id="1354304"/>
    <lineage>
        <taxon>Bacteria</taxon>
        <taxon>Pseudomonadati</taxon>
        <taxon>Pseudomonadota</taxon>
        <taxon>Gammaproteobacteria</taxon>
        <taxon>Enterobacterales</taxon>
        <taxon>Morganellaceae</taxon>
        <taxon>Xenorhabdus</taxon>
    </lineage>
</organism>
<gene>
    <name evidence="1" type="ORF">XPG1_0939</name>
</gene>
<dbReference type="Proteomes" id="UP000032735">
    <property type="component" value="Chromosome"/>
</dbReference>